<dbReference type="RefSeq" id="WP_148896811.1">
    <property type="nucleotide sequence ID" value="NZ_VNIB01000014.1"/>
</dbReference>
<dbReference type="OrthoDB" id="9805309at2"/>
<evidence type="ECO:0000313" key="3">
    <source>
        <dbReference type="Proteomes" id="UP000324159"/>
    </source>
</evidence>
<dbReference type="EMBL" id="VNIB01000014">
    <property type="protein sequence ID" value="TYO96338.1"/>
    <property type="molecule type" value="Genomic_DNA"/>
</dbReference>
<dbReference type="Gene3D" id="1.10.260.40">
    <property type="entry name" value="lambda repressor-like DNA-binding domains"/>
    <property type="match status" value="1"/>
</dbReference>
<dbReference type="SMART" id="SM00530">
    <property type="entry name" value="HTH_XRE"/>
    <property type="match status" value="1"/>
</dbReference>
<dbReference type="InterPro" id="IPR010982">
    <property type="entry name" value="Lambda_DNA-bd_dom_sf"/>
</dbReference>
<dbReference type="AlphaFoldDB" id="A0A5D3WJ00"/>
<dbReference type="CDD" id="cd00093">
    <property type="entry name" value="HTH_XRE"/>
    <property type="match status" value="1"/>
</dbReference>
<gene>
    <name evidence="2" type="ORF">EDC39_11443</name>
</gene>
<dbReference type="Pfam" id="PF13443">
    <property type="entry name" value="HTH_26"/>
    <property type="match status" value="1"/>
</dbReference>
<feature type="domain" description="HTH cro/C1-type" evidence="1">
    <location>
        <begin position="14"/>
        <end position="67"/>
    </location>
</feature>
<dbReference type="GO" id="GO:0003677">
    <property type="term" value="F:DNA binding"/>
    <property type="evidence" value="ECO:0007669"/>
    <property type="project" value="InterPro"/>
</dbReference>
<dbReference type="Proteomes" id="UP000324159">
    <property type="component" value="Unassembled WGS sequence"/>
</dbReference>
<evidence type="ECO:0000313" key="2">
    <source>
        <dbReference type="EMBL" id="TYO96338.1"/>
    </source>
</evidence>
<keyword evidence="3" id="KW-1185">Reference proteome</keyword>
<sequence>MIRYRLKELMADYQFRTGQRLTFDELAKQTQIHRTTLSKIANQRSYNTTTDNIDRLCKFFRCNVGELMEYVEDPTD</sequence>
<evidence type="ECO:0000259" key="1">
    <source>
        <dbReference type="PROSITE" id="PS50943"/>
    </source>
</evidence>
<dbReference type="InterPro" id="IPR001387">
    <property type="entry name" value="Cro/C1-type_HTH"/>
</dbReference>
<protein>
    <submittedName>
        <fullName evidence="2">Putative transcriptional regulator</fullName>
    </submittedName>
</protein>
<organism evidence="2 3">
    <name type="scientific">Geothermobacter ehrlichii</name>
    <dbReference type="NCBI Taxonomy" id="213224"/>
    <lineage>
        <taxon>Bacteria</taxon>
        <taxon>Pseudomonadati</taxon>
        <taxon>Thermodesulfobacteriota</taxon>
        <taxon>Desulfuromonadia</taxon>
        <taxon>Desulfuromonadales</taxon>
        <taxon>Geothermobacteraceae</taxon>
        <taxon>Geothermobacter</taxon>
    </lineage>
</organism>
<accession>A0A5D3WJ00</accession>
<dbReference type="SUPFAM" id="SSF47413">
    <property type="entry name" value="lambda repressor-like DNA-binding domains"/>
    <property type="match status" value="1"/>
</dbReference>
<name>A0A5D3WJ00_9BACT</name>
<dbReference type="PROSITE" id="PS50943">
    <property type="entry name" value="HTH_CROC1"/>
    <property type="match status" value="1"/>
</dbReference>
<proteinExistence type="predicted"/>
<reference evidence="2 3" key="1">
    <citation type="submission" date="2019-07" db="EMBL/GenBank/DDBJ databases">
        <title>Genomic Encyclopedia of Type Strains, Phase IV (KMG-IV): sequencing the most valuable type-strain genomes for metagenomic binning, comparative biology and taxonomic classification.</title>
        <authorList>
            <person name="Goeker M."/>
        </authorList>
    </citation>
    <scope>NUCLEOTIDE SEQUENCE [LARGE SCALE GENOMIC DNA]</scope>
    <source>
        <strain evidence="2 3">SS015</strain>
    </source>
</reference>
<comment type="caution">
    <text evidence="2">The sequence shown here is derived from an EMBL/GenBank/DDBJ whole genome shotgun (WGS) entry which is preliminary data.</text>
</comment>